<protein>
    <submittedName>
        <fullName evidence="1">Uncharacterized protein</fullName>
    </submittedName>
</protein>
<sequence length="71" mass="8131">MQYIMLKLNPGWHNTAPHIEAVRFLIWKNSPTDLAKLLSTNPRKNNSTPTFLLRKTKGTIAEMSITKPIKL</sequence>
<gene>
    <name evidence="1" type="ORF">DJ013_02645</name>
</gene>
<dbReference type="EMBL" id="CP029480">
    <property type="protein sequence ID" value="AWV97130.1"/>
    <property type="molecule type" value="Genomic_DNA"/>
</dbReference>
<dbReference type="KEGG" id="als:DJ013_02645"/>
<evidence type="ECO:0000313" key="1">
    <source>
        <dbReference type="EMBL" id="AWV97130.1"/>
    </source>
</evidence>
<accession>A0A2Z4G7Q2</accession>
<evidence type="ECO:0000313" key="2">
    <source>
        <dbReference type="Proteomes" id="UP000249873"/>
    </source>
</evidence>
<dbReference type="AlphaFoldDB" id="A0A2Z4G7Q2"/>
<dbReference type="Proteomes" id="UP000249873">
    <property type="component" value="Chromosome"/>
</dbReference>
<reference evidence="1 2" key="1">
    <citation type="submission" date="2018-05" db="EMBL/GenBank/DDBJ databases">
        <title>Complete genome sequence of Arcticibacterium luteifluviistationis SM1504T, a cytophagaceae bacterium isolated from Arctic surface seawater.</title>
        <authorList>
            <person name="Li Y."/>
            <person name="Qin Q.-L."/>
        </authorList>
    </citation>
    <scope>NUCLEOTIDE SEQUENCE [LARGE SCALE GENOMIC DNA]</scope>
    <source>
        <strain evidence="1 2">SM1504</strain>
    </source>
</reference>
<organism evidence="1 2">
    <name type="scientific">Arcticibacterium luteifluviistationis</name>
    <dbReference type="NCBI Taxonomy" id="1784714"/>
    <lineage>
        <taxon>Bacteria</taxon>
        <taxon>Pseudomonadati</taxon>
        <taxon>Bacteroidota</taxon>
        <taxon>Cytophagia</taxon>
        <taxon>Cytophagales</taxon>
        <taxon>Leadbetterellaceae</taxon>
        <taxon>Arcticibacterium</taxon>
    </lineage>
</organism>
<name>A0A2Z4G7Q2_9BACT</name>
<keyword evidence="2" id="KW-1185">Reference proteome</keyword>
<proteinExistence type="predicted"/>